<evidence type="ECO:0000313" key="3">
    <source>
        <dbReference type="Proteomes" id="UP001178508"/>
    </source>
</evidence>
<feature type="compositionally biased region" description="Basic and acidic residues" evidence="1">
    <location>
        <begin position="35"/>
        <end position="46"/>
    </location>
</feature>
<protein>
    <submittedName>
        <fullName evidence="2">Uncharacterized protein</fullName>
    </submittedName>
</protein>
<accession>A0AAV1F9M8</accession>
<gene>
    <name evidence="2" type="ORF">XNOV1_A002773</name>
</gene>
<dbReference type="Proteomes" id="UP001178508">
    <property type="component" value="Chromosome 5"/>
</dbReference>
<evidence type="ECO:0000313" key="2">
    <source>
        <dbReference type="EMBL" id="CAJ1057242.1"/>
    </source>
</evidence>
<sequence>MVPQWDQRAVEEGQRQRHVDVSDDLEDSSSCQHSGSEETVSRRQPEVTDIQVKYAGNDRLRSLSKHSLASVSNQNRFRHIFWKHGNSSDSHEDDIDTFSAPHQQLSDSRNDNRRTLEMSQLQRRGKHTKPFAKKTLLLPARLF</sequence>
<organism evidence="2 3">
    <name type="scientific">Xyrichtys novacula</name>
    <name type="common">Pearly razorfish</name>
    <name type="synonym">Hemipteronotus novacula</name>
    <dbReference type="NCBI Taxonomy" id="13765"/>
    <lineage>
        <taxon>Eukaryota</taxon>
        <taxon>Metazoa</taxon>
        <taxon>Chordata</taxon>
        <taxon>Craniata</taxon>
        <taxon>Vertebrata</taxon>
        <taxon>Euteleostomi</taxon>
        <taxon>Actinopterygii</taxon>
        <taxon>Neopterygii</taxon>
        <taxon>Teleostei</taxon>
        <taxon>Neoteleostei</taxon>
        <taxon>Acanthomorphata</taxon>
        <taxon>Eupercaria</taxon>
        <taxon>Labriformes</taxon>
        <taxon>Labridae</taxon>
        <taxon>Xyrichtys</taxon>
    </lineage>
</organism>
<dbReference type="AlphaFoldDB" id="A0AAV1F9M8"/>
<dbReference type="EMBL" id="OY660868">
    <property type="protein sequence ID" value="CAJ1057242.1"/>
    <property type="molecule type" value="Genomic_DNA"/>
</dbReference>
<feature type="region of interest" description="Disordered" evidence="1">
    <location>
        <begin position="84"/>
        <end position="112"/>
    </location>
</feature>
<proteinExistence type="predicted"/>
<keyword evidence="3" id="KW-1185">Reference proteome</keyword>
<name>A0AAV1F9M8_XYRNO</name>
<feature type="compositionally biased region" description="Basic and acidic residues" evidence="1">
    <location>
        <begin position="8"/>
        <end position="21"/>
    </location>
</feature>
<reference evidence="2" key="1">
    <citation type="submission" date="2023-08" db="EMBL/GenBank/DDBJ databases">
        <authorList>
            <person name="Alioto T."/>
            <person name="Alioto T."/>
            <person name="Gomez Garrido J."/>
        </authorList>
    </citation>
    <scope>NUCLEOTIDE SEQUENCE</scope>
</reference>
<evidence type="ECO:0000256" key="1">
    <source>
        <dbReference type="SAM" id="MobiDB-lite"/>
    </source>
</evidence>
<feature type="region of interest" description="Disordered" evidence="1">
    <location>
        <begin position="1"/>
        <end position="49"/>
    </location>
</feature>